<dbReference type="SUPFAM" id="SSF117396">
    <property type="entry name" value="TM1631-like"/>
    <property type="match status" value="1"/>
</dbReference>
<evidence type="ECO:0000313" key="2">
    <source>
        <dbReference type="Proteomes" id="UP000028981"/>
    </source>
</evidence>
<name>A0A087M2M8_9HYPH</name>
<dbReference type="Proteomes" id="UP000028981">
    <property type="component" value="Unassembled WGS sequence"/>
</dbReference>
<evidence type="ECO:0008006" key="3">
    <source>
        <dbReference type="Google" id="ProtNLM"/>
    </source>
</evidence>
<comment type="caution">
    <text evidence="1">The sequence shown here is derived from an EMBL/GenBank/DDBJ whole genome shotgun (WGS) entry which is preliminary data.</text>
</comment>
<dbReference type="AlphaFoldDB" id="A0A087M2M8"/>
<dbReference type="InterPro" id="IPR002763">
    <property type="entry name" value="DUF72"/>
</dbReference>
<accession>A0A087M2M8</accession>
<organism evidence="1 2">
    <name type="scientific">Devosia riboflavina</name>
    <dbReference type="NCBI Taxonomy" id="46914"/>
    <lineage>
        <taxon>Bacteria</taxon>
        <taxon>Pseudomonadati</taxon>
        <taxon>Pseudomonadota</taxon>
        <taxon>Alphaproteobacteria</taxon>
        <taxon>Hyphomicrobiales</taxon>
        <taxon>Devosiaceae</taxon>
        <taxon>Devosia</taxon>
    </lineage>
</organism>
<keyword evidence="2" id="KW-1185">Reference proteome</keyword>
<proteinExistence type="predicted"/>
<dbReference type="PANTHER" id="PTHR30348:SF14">
    <property type="entry name" value="BLR8050 PROTEIN"/>
    <property type="match status" value="1"/>
</dbReference>
<dbReference type="STRING" id="46914.JP75_09480"/>
<dbReference type="OrthoDB" id="9780310at2"/>
<reference evidence="1 2" key="1">
    <citation type="submission" date="2014-08" db="EMBL/GenBank/DDBJ databases">
        <authorList>
            <person name="Hassan Y.I."/>
            <person name="Lepp D."/>
            <person name="Zhou T."/>
        </authorList>
    </citation>
    <scope>NUCLEOTIDE SEQUENCE [LARGE SCALE GENOMIC DNA]</scope>
    <source>
        <strain evidence="1 2">IFO13584</strain>
    </source>
</reference>
<sequence length="233" mass="26079">MGTAGWSIPSALSDHFEAEGSGLERYARVFSGAEVNSSFYRRHREATWRRWHDAVPDDFRFAVKLPKAISHDLRLHGGEAELDIFLGDVAPLRAKLGPVLVQLPPSLPTDTARDTAFFRELRRRVAGRIVVEPRHRSWAAPYAIAMLSDFGIDRVYADPQLDELRAAVKLDGFVYVRLHGAPRIYYSAYSADQIAAYEQMLSRAATGSWCIFDNTASGAAIGDALELQRLCRR</sequence>
<dbReference type="Pfam" id="PF01904">
    <property type="entry name" value="DUF72"/>
    <property type="match status" value="1"/>
</dbReference>
<gene>
    <name evidence="1" type="ORF">JP75_09480</name>
</gene>
<dbReference type="Gene3D" id="3.20.20.410">
    <property type="entry name" value="Protein of unknown function UPF0759"/>
    <property type="match status" value="1"/>
</dbReference>
<protein>
    <recommendedName>
        <fullName evidence="3">DUF72 domain-containing protein</fullName>
    </recommendedName>
</protein>
<dbReference type="EMBL" id="JQGC01000007">
    <property type="protein sequence ID" value="KFL31131.1"/>
    <property type="molecule type" value="Genomic_DNA"/>
</dbReference>
<evidence type="ECO:0000313" key="1">
    <source>
        <dbReference type="EMBL" id="KFL31131.1"/>
    </source>
</evidence>
<dbReference type="InterPro" id="IPR036520">
    <property type="entry name" value="UPF0759_sf"/>
</dbReference>
<dbReference type="RefSeq" id="WP_035082145.1">
    <property type="nucleotide sequence ID" value="NZ_JQGC01000007.1"/>
</dbReference>
<dbReference type="PANTHER" id="PTHR30348">
    <property type="entry name" value="UNCHARACTERIZED PROTEIN YECE"/>
    <property type="match status" value="1"/>
</dbReference>